<dbReference type="Gene3D" id="3.10.310.70">
    <property type="match status" value="1"/>
</dbReference>
<comment type="caution">
    <text evidence="3">The sequence shown here is derived from an EMBL/GenBank/DDBJ whole genome shotgun (WGS) entry which is preliminary data.</text>
</comment>
<evidence type="ECO:0000313" key="3">
    <source>
        <dbReference type="EMBL" id="RUO59585.1"/>
    </source>
</evidence>
<dbReference type="InterPro" id="IPR033932">
    <property type="entry name" value="YtcJ-like"/>
</dbReference>
<dbReference type="PANTHER" id="PTHR22642">
    <property type="entry name" value="IMIDAZOLONEPROPIONASE"/>
    <property type="match status" value="1"/>
</dbReference>
<dbReference type="SUPFAM" id="SSF51556">
    <property type="entry name" value="Metallo-dependent hydrolases"/>
    <property type="match status" value="1"/>
</dbReference>
<dbReference type="InterPro" id="IPR013108">
    <property type="entry name" value="Amidohydro_3"/>
</dbReference>
<dbReference type="InterPro" id="IPR032466">
    <property type="entry name" value="Metal_Hydrolase"/>
</dbReference>
<keyword evidence="1" id="KW-0732">Signal</keyword>
<dbReference type="CDD" id="cd01300">
    <property type="entry name" value="YtcJ_like"/>
    <property type="match status" value="1"/>
</dbReference>
<proteinExistence type="predicted"/>
<gene>
    <name evidence="3" type="ORF">CWI73_12390</name>
</gene>
<reference evidence="3 4" key="1">
    <citation type="journal article" date="2011" name="Front. Microbiol.">
        <title>Genomic signatures of strain selection and enhancement in Bacillus atrophaeus var. globigii, a historical biowarfare simulant.</title>
        <authorList>
            <person name="Gibbons H.S."/>
            <person name="Broomall S.M."/>
            <person name="McNew L.A."/>
            <person name="Daligault H."/>
            <person name="Chapman C."/>
            <person name="Bruce D."/>
            <person name="Karavis M."/>
            <person name="Krepps M."/>
            <person name="McGregor P.A."/>
            <person name="Hong C."/>
            <person name="Park K.H."/>
            <person name="Akmal A."/>
            <person name="Feldman A."/>
            <person name="Lin J.S."/>
            <person name="Chang W.E."/>
            <person name="Higgs B.W."/>
            <person name="Demirev P."/>
            <person name="Lindquist J."/>
            <person name="Liem A."/>
            <person name="Fochler E."/>
            <person name="Read T.D."/>
            <person name="Tapia R."/>
            <person name="Johnson S."/>
            <person name="Bishop-Lilly K.A."/>
            <person name="Detter C."/>
            <person name="Han C."/>
            <person name="Sozhamannan S."/>
            <person name="Rosenzweig C.N."/>
            <person name="Skowronski E.W."/>
        </authorList>
    </citation>
    <scope>NUCLEOTIDE SEQUENCE [LARGE SCALE GENOMIC DNA]</scope>
    <source>
        <strain evidence="3 4">TPS4-2</strain>
    </source>
</reference>
<evidence type="ECO:0000313" key="4">
    <source>
        <dbReference type="Proteomes" id="UP000288361"/>
    </source>
</evidence>
<organism evidence="3 4">
    <name type="scientific">Idiomarina piscisalsi</name>
    <dbReference type="NCBI Taxonomy" id="1096243"/>
    <lineage>
        <taxon>Bacteria</taxon>
        <taxon>Pseudomonadati</taxon>
        <taxon>Pseudomonadota</taxon>
        <taxon>Gammaproteobacteria</taxon>
        <taxon>Alteromonadales</taxon>
        <taxon>Idiomarinaceae</taxon>
        <taxon>Idiomarina</taxon>
    </lineage>
</organism>
<evidence type="ECO:0000259" key="2">
    <source>
        <dbReference type="Pfam" id="PF07969"/>
    </source>
</evidence>
<feature type="chain" id="PRO_5019303186" evidence="1">
    <location>
        <begin position="29"/>
        <end position="565"/>
    </location>
</feature>
<dbReference type="Proteomes" id="UP000288361">
    <property type="component" value="Unassembled WGS sequence"/>
</dbReference>
<dbReference type="RefSeq" id="WP_126753062.1">
    <property type="nucleotide sequence ID" value="NZ_JBHUMT010000013.1"/>
</dbReference>
<dbReference type="GO" id="GO:0016810">
    <property type="term" value="F:hydrolase activity, acting on carbon-nitrogen (but not peptide) bonds"/>
    <property type="evidence" value="ECO:0007669"/>
    <property type="project" value="InterPro"/>
</dbReference>
<protein>
    <submittedName>
        <fullName evidence="3">Amidohydrolase</fullName>
    </submittedName>
</protein>
<feature type="domain" description="Amidohydrolase 3" evidence="2">
    <location>
        <begin position="81"/>
        <end position="559"/>
    </location>
</feature>
<accession>A0A432YFA4</accession>
<feature type="signal peptide" evidence="1">
    <location>
        <begin position="1"/>
        <end position="28"/>
    </location>
</feature>
<dbReference type="EMBL" id="PIQA01000020">
    <property type="protein sequence ID" value="RUO59585.1"/>
    <property type="molecule type" value="Genomic_DNA"/>
</dbReference>
<dbReference type="PANTHER" id="PTHR22642:SF2">
    <property type="entry name" value="PROTEIN LONG AFTER FAR-RED 3"/>
    <property type="match status" value="1"/>
</dbReference>
<evidence type="ECO:0000256" key="1">
    <source>
        <dbReference type="SAM" id="SignalP"/>
    </source>
</evidence>
<dbReference type="Gene3D" id="3.20.20.140">
    <property type="entry name" value="Metal-dependent hydrolases"/>
    <property type="match status" value="1"/>
</dbReference>
<keyword evidence="3" id="KW-0378">Hydrolase</keyword>
<dbReference type="AlphaFoldDB" id="A0A432YFA4"/>
<sequence>MSLSRRFSLTSIATASITSMLLSTTAVADTLYTNANGYTLTSPAGENAVLQQFSSMLIDNGKIKAIGGDELNERYSNTDDIINLQGKTVLPGLIDAHGHVLGLGNSLLQVDLRDSTSVKDAAQRVKRYADTQPSLPWITGRSWNQENWEEKRFPRASDLDELVNERPVWLTRVDGHAGWANSEALRLAGIDKDTVSPDGGEIVKDENGQPTGVLIDNAMQLVEKVIPEASFEQQRKAFQLAFEHLVERGITSVHDAGISADEVSVYKGLHNQGLMPLRIYGMLAATEPKLPQLLAEGPYYTDDNKLTIRSVKIYADGALGSRGAALIEDYSDDHGNHGLMVTSQEQMMSLYRLIIPHGFQVNTHAIGDRANRVVLNNIEKAYETMGGRNLRNRIEHSQIVHPDDLHRFKELNLVASMQPTHATSDKNMAEDRLGKDRMKGAYAWQTFLQQGTIVASGSDFPVELANPFYGLHAAVTRQDRENMPEGGWYADESMSRAQALRSFTIDAAYAAWQEQQLGSLEPGKWADFIIVDQDPFAVDAEDIWRTNVQATYVAGERVYTKGDND</sequence>
<dbReference type="InterPro" id="IPR011059">
    <property type="entry name" value="Metal-dep_hydrolase_composite"/>
</dbReference>
<dbReference type="Pfam" id="PF07969">
    <property type="entry name" value="Amidohydro_3"/>
    <property type="match status" value="1"/>
</dbReference>
<name>A0A432YFA4_9GAMM</name>
<dbReference type="SUPFAM" id="SSF51338">
    <property type="entry name" value="Composite domain of metallo-dependent hydrolases"/>
    <property type="match status" value="1"/>
</dbReference>
<dbReference type="Gene3D" id="2.30.40.10">
    <property type="entry name" value="Urease, subunit C, domain 1"/>
    <property type="match status" value="1"/>
</dbReference>